<feature type="chain" id="PRO_5002681167" description="alpha-1,2-Mannosidase" evidence="8">
    <location>
        <begin position="17"/>
        <end position="812"/>
    </location>
</feature>
<evidence type="ECO:0000256" key="5">
    <source>
        <dbReference type="PIRSR" id="PIRSR601382-1"/>
    </source>
</evidence>
<dbReference type="InterPro" id="IPR044674">
    <property type="entry name" value="EDEM1/2/3"/>
</dbReference>
<accession>A5DGQ8</accession>
<feature type="active site" description="Proton donor" evidence="5">
    <location>
        <position position="378"/>
    </location>
</feature>
<evidence type="ECO:0000256" key="2">
    <source>
        <dbReference type="ARBA" id="ARBA00007658"/>
    </source>
</evidence>
<keyword evidence="7" id="KW-0378">Hydrolase</keyword>
<dbReference type="EMBL" id="CH408157">
    <property type="protein sequence ID" value="EDK38361.2"/>
    <property type="molecule type" value="Genomic_DNA"/>
</dbReference>
<evidence type="ECO:0000313" key="10">
    <source>
        <dbReference type="Proteomes" id="UP000001997"/>
    </source>
</evidence>
<keyword evidence="10" id="KW-1185">Reference proteome</keyword>
<dbReference type="GO" id="GO:1904380">
    <property type="term" value="P:endoplasmic reticulum mannose trimming"/>
    <property type="evidence" value="ECO:0007669"/>
    <property type="project" value="EnsemblFungi"/>
</dbReference>
<comment type="cofactor">
    <cofactor evidence="6">
        <name>Ca(2+)</name>
        <dbReference type="ChEBI" id="CHEBI:29108"/>
    </cofactor>
</comment>
<dbReference type="GO" id="GO:0005975">
    <property type="term" value="P:carbohydrate metabolic process"/>
    <property type="evidence" value="ECO:0007669"/>
    <property type="project" value="InterPro"/>
</dbReference>
<sequence length="812" mass="92437">MSLLIWCHIYLVLVSAAQNASFTPQHIRTLQNETKSLFNHAWQSYMKFGFPADEVLPLSCEPYGRDFNDPFNIVRNDAMGNISSTVLDNLDTLVIMEEWDEFENALDYLKASKNTLFAKDTIVQVFETTIRSLGGLLSAHLILSDISQFSQRYTRLAEIAEKYDGFLLDMAYDLGKRLIPAFRTKSSIPLPRVHLNHGLKLIPPSLQIDACTSGAGSPVLEFTLLSRLTGDPQFEYFSQVSFWKIWASRSSLGLMPMTIDPQSARWKDAVSGIGASIDSFYEYAVKSSIIFNDSHMWEVFKSSYKSLLTHSVQGGGPLDATMIFTNVGSNDGQLFTDWIDSLSAFWPGLQVLAGQLKDAVKTHLLYLRIWDYFDSIPERWNFRLSDKSTSAVALEWYPLRPEFIESTYYLYRATKDPMYLQIGSRVLKLLQTRYMAKCGLHGVQDIRTGQMQNRMETFVMSETLKYLYLLFDAANELFVHNGMLASKSWVFSTEAHPLWFHEQLDVLGKRTDINATNLHAQDHFKLKEVFEKELALKGGQKRLGAFVKKSNIDFYRKTPNKNQNRTIIHLPAVSTVDPYELKFATCEVIAFDKMIEFPASHYYELENLFELDWKFQGSLSRPPYLSQNPLDGSYIELDPDFFSLFSMSRTNLQSRRAASTQIYDVIVGDVAGIQEKEISIFKFKPSTAVDEAVVLENDLWIPDLTAMRIRVEVLEAGNVDIHNNVLTQEYIDSLADITADVDYQDPSYDVTKPKTALRVTKVNGIYVNSGSIVWTHPIHDNTGALSMTDLGRVMIEGKVVENMMVLWTDQDS</sequence>
<dbReference type="GO" id="GO:0004571">
    <property type="term" value="F:mannosyl-oligosaccharide 1,2-alpha-mannosidase activity"/>
    <property type="evidence" value="ECO:0007669"/>
    <property type="project" value="EnsemblFungi"/>
</dbReference>
<dbReference type="GO" id="GO:1900103">
    <property type="term" value="P:positive regulation of endoplasmic reticulum unfolded protein response"/>
    <property type="evidence" value="ECO:0007669"/>
    <property type="project" value="EnsemblFungi"/>
</dbReference>
<dbReference type="GO" id="GO:0005509">
    <property type="term" value="F:calcium ion binding"/>
    <property type="evidence" value="ECO:0007669"/>
    <property type="project" value="InterPro"/>
</dbReference>
<dbReference type="VEuPathDB" id="FungiDB:PGUG_02459"/>
<evidence type="ECO:0000256" key="4">
    <source>
        <dbReference type="ARBA" id="ARBA00023180"/>
    </source>
</evidence>
<feature type="active site" evidence="5">
    <location>
        <position position="402"/>
    </location>
</feature>
<dbReference type="GO" id="GO:0106055">
    <property type="term" value="C:mannosyl-oligosaccharide 1,2-alpha-mannosidase complex"/>
    <property type="evidence" value="ECO:0007669"/>
    <property type="project" value="EnsemblFungi"/>
</dbReference>
<comment type="subcellular location">
    <subcellularLocation>
        <location evidence="1">Endoplasmic reticulum</location>
    </subcellularLocation>
</comment>
<dbReference type="OrthoDB" id="8118055at2759"/>
<dbReference type="HOGENOM" id="CLU_003818_5_3_1"/>
<dbReference type="GO" id="GO:0016020">
    <property type="term" value="C:membrane"/>
    <property type="evidence" value="ECO:0007669"/>
    <property type="project" value="InterPro"/>
</dbReference>
<evidence type="ECO:0000313" key="9">
    <source>
        <dbReference type="EMBL" id="EDK38361.2"/>
    </source>
</evidence>
<keyword evidence="3" id="KW-0256">Endoplasmic reticulum</keyword>
<dbReference type="STRING" id="294746.A5DGQ8"/>
<dbReference type="RefSeq" id="XP_001484730.2">
    <property type="nucleotide sequence ID" value="XM_001484680.1"/>
</dbReference>
<feature type="binding site" evidence="6">
    <location>
        <position position="493"/>
    </location>
    <ligand>
        <name>Ca(2+)</name>
        <dbReference type="ChEBI" id="CHEBI:29108"/>
    </ligand>
</feature>
<dbReference type="GO" id="GO:0030246">
    <property type="term" value="F:carbohydrate binding"/>
    <property type="evidence" value="ECO:0007669"/>
    <property type="project" value="EnsemblFungi"/>
</dbReference>
<dbReference type="eggNOG" id="KOG2429">
    <property type="taxonomic scope" value="Eukaryota"/>
</dbReference>
<dbReference type="GO" id="GO:0097466">
    <property type="term" value="P:ubiquitin-dependent glycoprotein ERAD pathway"/>
    <property type="evidence" value="ECO:0007669"/>
    <property type="project" value="EnsemblFungi"/>
</dbReference>
<dbReference type="PRINTS" id="PR00747">
    <property type="entry name" value="GLYHDRLASE47"/>
</dbReference>
<dbReference type="KEGG" id="pgu:PGUG_02459"/>
<evidence type="ECO:0000256" key="6">
    <source>
        <dbReference type="PIRSR" id="PIRSR601382-2"/>
    </source>
</evidence>
<feature type="active site" evidence="5">
    <location>
        <position position="278"/>
    </location>
</feature>
<evidence type="ECO:0000256" key="1">
    <source>
        <dbReference type="ARBA" id="ARBA00004240"/>
    </source>
</evidence>
<feature type="active site" description="Proton donor" evidence="5">
    <location>
        <position position="127"/>
    </location>
</feature>
<protein>
    <recommendedName>
        <fullName evidence="7">alpha-1,2-Mannosidase</fullName>
        <ecNumber evidence="7">3.2.1.-</ecNumber>
    </recommendedName>
</protein>
<proteinExistence type="inferred from homology"/>
<dbReference type="PANTHER" id="PTHR45679">
    <property type="entry name" value="ER DEGRADATION-ENHANCING ALPHA-MANNOSIDASE-LIKE PROTEIN 2"/>
    <property type="match status" value="1"/>
</dbReference>
<keyword evidence="4" id="KW-0325">Glycoprotein</keyword>
<dbReference type="Proteomes" id="UP000001997">
    <property type="component" value="Unassembled WGS sequence"/>
</dbReference>
<dbReference type="InterPro" id="IPR001382">
    <property type="entry name" value="Glyco_hydro_47"/>
</dbReference>
<dbReference type="InterPro" id="IPR036026">
    <property type="entry name" value="Seven-hairpin_glycosidases"/>
</dbReference>
<dbReference type="SUPFAM" id="SSF48225">
    <property type="entry name" value="Seven-hairpin glycosidases"/>
    <property type="match status" value="1"/>
</dbReference>
<dbReference type="InParanoid" id="A5DGQ8"/>
<keyword evidence="7" id="KW-0326">Glycosidase</keyword>
<organism evidence="9 10">
    <name type="scientific">Meyerozyma guilliermondii (strain ATCC 6260 / CBS 566 / DSM 6381 / JCM 1539 / NBRC 10279 / NRRL Y-324)</name>
    <name type="common">Yeast</name>
    <name type="synonym">Candida guilliermondii</name>
    <dbReference type="NCBI Taxonomy" id="294746"/>
    <lineage>
        <taxon>Eukaryota</taxon>
        <taxon>Fungi</taxon>
        <taxon>Dikarya</taxon>
        <taxon>Ascomycota</taxon>
        <taxon>Saccharomycotina</taxon>
        <taxon>Pichiomycetes</taxon>
        <taxon>Debaryomycetaceae</taxon>
        <taxon>Meyerozyma</taxon>
    </lineage>
</organism>
<evidence type="ECO:0000256" key="3">
    <source>
        <dbReference type="ARBA" id="ARBA00022824"/>
    </source>
</evidence>
<dbReference type="AlphaFoldDB" id="A5DGQ8"/>
<dbReference type="InterPro" id="IPR012341">
    <property type="entry name" value="6hp_glycosidase-like_sf"/>
</dbReference>
<dbReference type="FunCoup" id="A5DGQ8">
    <property type="interactions" value="517"/>
</dbReference>
<evidence type="ECO:0000256" key="8">
    <source>
        <dbReference type="SAM" id="SignalP"/>
    </source>
</evidence>
<name>A5DGQ8_PICGU</name>
<dbReference type="Gene3D" id="1.50.10.10">
    <property type="match status" value="1"/>
</dbReference>
<dbReference type="PANTHER" id="PTHR45679:SF5">
    <property type="entry name" value="ER DEGRADATION-ENHANCING ALPHA-MANNOSIDASE-LIKE PROTEIN 1"/>
    <property type="match status" value="1"/>
</dbReference>
<dbReference type="OMA" id="KNWIFST"/>
<comment type="similarity">
    <text evidence="2 7">Belongs to the glycosyl hydrolase 47 family.</text>
</comment>
<reference evidence="9 10" key="1">
    <citation type="journal article" date="2009" name="Nature">
        <title>Evolution of pathogenicity and sexual reproduction in eight Candida genomes.</title>
        <authorList>
            <person name="Butler G."/>
            <person name="Rasmussen M.D."/>
            <person name="Lin M.F."/>
            <person name="Santos M.A."/>
            <person name="Sakthikumar S."/>
            <person name="Munro C.A."/>
            <person name="Rheinbay E."/>
            <person name="Grabherr M."/>
            <person name="Forche A."/>
            <person name="Reedy J.L."/>
            <person name="Agrafioti I."/>
            <person name="Arnaud M.B."/>
            <person name="Bates S."/>
            <person name="Brown A.J."/>
            <person name="Brunke S."/>
            <person name="Costanzo M.C."/>
            <person name="Fitzpatrick D.A."/>
            <person name="de Groot P.W."/>
            <person name="Harris D."/>
            <person name="Hoyer L.L."/>
            <person name="Hube B."/>
            <person name="Klis F.M."/>
            <person name="Kodira C."/>
            <person name="Lennard N."/>
            <person name="Logue M.E."/>
            <person name="Martin R."/>
            <person name="Neiman A.M."/>
            <person name="Nikolaou E."/>
            <person name="Quail M.A."/>
            <person name="Quinn J."/>
            <person name="Santos M.C."/>
            <person name="Schmitzberger F.F."/>
            <person name="Sherlock G."/>
            <person name="Shah P."/>
            <person name="Silverstein K.A."/>
            <person name="Skrzypek M.S."/>
            <person name="Soll D."/>
            <person name="Staggs R."/>
            <person name="Stansfield I."/>
            <person name="Stumpf M.P."/>
            <person name="Sudbery P.E."/>
            <person name="Srikantha T."/>
            <person name="Zeng Q."/>
            <person name="Berman J."/>
            <person name="Berriman M."/>
            <person name="Heitman J."/>
            <person name="Gow N.A."/>
            <person name="Lorenz M.C."/>
            <person name="Birren B.W."/>
            <person name="Kellis M."/>
            <person name="Cuomo C.A."/>
        </authorList>
    </citation>
    <scope>NUCLEOTIDE SEQUENCE [LARGE SCALE GENOMIC DNA]</scope>
    <source>
        <strain evidence="10">ATCC 6260 / CBS 566 / DSM 6381 / JCM 1539 / NBRC 10279 / NRRL Y-324</strain>
    </source>
</reference>
<dbReference type="Pfam" id="PF01532">
    <property type="entry name" value="Glyco_hydro_47"/>
    <property type="match status" value="1"/>
</dbReference>
<dbReference type="EC" id="3.2.1.-" evidence="7"/>
<evidence type="ECO:0000256" key="7">
    <source>
        <dbReference type="RuleBase" id="RU361193"/>
    </source>
</evidence>
<keyword evidence="6" id="KW-0106">Calcium</keyword>
<dbReference type="GO" id="GO:0044322">
    <property type="term" value="C:endoplasmic reticulum quality control compartment"/>
    <property type="evidence" value="ECO:0007669"/>
    <property type="project" value="GOC"/>
</dbReference>
<keyword evidence="6" id="KW-0479">Metal-binding</keyword>
<feature type="signal peptide" evidence="8">
    <location>
        <begin position="1"/>
        <end position="16"/>
    </location>
</feature>
<dbReference type="GeneID" id="5126750"/>
<gene>
    <name evidence="9" type="ORF">PGUG_02459</name>
</gene>
<keyword evidence="8" id="KW-0732">Signal</keyword>